<evidence type="ECO:0000256" key="10">
    <source>
        <dbReference type="SAM" id="Phobius"/>
    </source>
</evidence>
<evidence type="ECO:0000256" key="7">
    <source>
        <dbReference type="PIRSR" id="PIRSR618044-1"/>
    </source>
</evidence>
<feature type="active site" description="Acyl-ester intermediate" evidence="7">
    <location>
        <position position="74"/>
    </location>
</feature>
<feature type="transmembrane region" description="Helical" evidence="10">
    <location>
        <begin position="21"/>
        <end position="40"/>
    </location>
</feature>
<dbReference type="Pfam" id="PF00768">
    <property type="entry name" value="Peptidase_S11"/>
    <property type="match status" value="1"/>
</dbReference>
<name>A0A2G6KGA7_9BACT</name>
<dbReference type="SUPFAM" id="SSF56601">
    <property type="entry name" value="beta-lactamase/transpeptidase-like"/>
    <property type="match status" value="1"/>
</dbReference>
<feature type="domain" description="Peptidase S11 D-alanyl-D-alanine carboxypeptidase A N-terminal" evidence="11">
    <location>
        <begin position="45"/>
        <end position="273"/>
    </location>
</feature>
<keyword evidence="5" id="KW-0573">Peptidoglycan synthesis</keyword>
<evidence type="ECO:0000313" key="12">
    <source>
        <dbReference type="EMBL" id="PIE34032.1"/>
    </source>
</evidence>
<feature type="active site" description="Proton acceptor" evidence="7">
    <location>
        <position position="77"/>
    </location>
</feature>
<dbReference type="GO" id="GO:0006508">
    <property type="term" value="P:proteolysis"/>
    <property type="evidence" value="ECO:0007669"/>
    <property type="project" value="InterPro"/>
</dbReference>
<dbReference type="Proteomes" id="UP000230821">
    <property type="component" value="Unassembled WGS sequence"/>
</dbReference>
<dbReference type="InterPro" id="IPR018044">
    <property type="entry name" value="Peptidase_S11"/>
</dbReference>
<keyword evidence="2" id="KW-0732">Signal</keyword>
<dbReference type="PRINTS" id="PR00725">
    <property type="entry name" value="DADACBPTASE1"/>
</dbReference>
<feature type="active site" evidence="7">
    <location>
        <position position="134"/>
    </location>
</feature>
<keyword evidence="12" id="KW-0121">Carboxypeptidase</keyword>
<evidence type="ECO:0000256" key="9">
    <source>
        <dbReference type="RuleBase" id="RU004016"/>
    </source>
</evidence>
<dbReference type="InterPro" id="IPR012338">
    <property type="entry name" value="Beta-lactam/transpept-like"/>
</dbReference>
<dbReference type="GO" id="GO:0009252">
    <property type="term" value="P:peptidoglycan biosynthetic process"/>
    <property type="evidence" value="ECO:0007669"/>
    <property type="project" value="UniProtKB-KW"/>
</dbReference>
<keyword evidence="10" id="KW-1133">Transmembrane helix</keyword>
<keyword evidence="10" id="KW-0472">Membrane</keyword>
<evidence type="ECO:0000256" key="3">
    <source>
        <dbReference type="ARBA" id="ARBA00022801"/>
    </source>
</evidence>
<evidence type="ECO:0000256" key="2">
    <source>
        <dbReference type="ARBA" id="ARBA00022729"/>
    </source>
</evidence>
<evidence type="ECO:0000256" key="6">
    <source>
        <dbReference type="ARBA" id="ARBA00023316"/>
    </source>
</evidence>
<dbReference type="EMBL" id="PDSK01000092">
    <property type="protein sequence ID" value="PIE34032.1"/>
    <property type="molecule type" value="Genomic_DNA"/>
</dbReference>
<evidence type="ECO:0000256" key="1">
    <source>
        <dbReference type="ARBA" id="ARBA00007164"/>
    </source>
</evidence>
<dbReference type="InterPro" id="IPR001967">
    <property type="entry name" value="Peptidase_S11_N"/>
</dbReference>
<reference evidence="12 13" key="1">
    <citation type="submission" date="2017-10" db="EMBL/GenBank/DDBJ databases">
        <title>Novel microbial diversity and functional potential in the marine mammal oral microbiome.</title>
        <authorList>
            <person name="Dudek N.K."/>
            <person name="Sun C.L."/>
            <person name="Burstein D."/>
            <person name="Kantor R.S."/>
            <person name="Aliaga Goltsman D.S."/>
            <person name="Bik E.M."/>
            <person name="Thomas B.C."/>
            <person name="Banfield J.F."/>
            <person name="Relman D.A."/>
        </authorList>
    </citation>
    <scope>NUCLEOTIDE SEQUENCE [LARGE SCALE GENOMIC DNA]</scope>
    <source>
        <strain evidence="12">DOLJORAL78_47_16</strain>
    </source>
</reference>
<comment type="similarity">
    <text evidence="1 9">Belongs to the peptidase S11 family.</text>
</comment>
<feature type="binding site" evidence="8">
    <location>
        <position position="243"/>
    </location>
    <ligand>
        <name>substrate</name>
    </ligand>
</feature>
<dbReference type="GO" id="GO:0008360">
    <property type="term" value="P:regulation of cell shape"/>
    <property type="evidence" value="ECO:0007669"/>
    <property type="project" value="UniProtKB-KW"/>
</dbReference>
<evidence type="ECO:0000256" key="8">
    <source>
        <dbReference type="PIRSR" id="PIRSR618044-2"/>
    </source>
</evidence>
<keyword evidence="10" id="KW-0812">Transmembrane</keyword>
<keyword evidence="6" id="KW-0961">Cell wall biogenesis/degradation</keyword>
<keyword evidence="12" id="KW-0645">Protease</keyword>
<protein>
    <submittedName>
        <fullName evidence="12">D-alanyl-D-alanine carboxypeptidase</fullName>
    </submittedName>
</protein>
<evidence type="ECO:0000313" key="13">
    <source>
        <dbReference type="Proteomes" id="UP000230821"/>
    </source>
</evidence>
<keyword evidence="4" id="KW-0133">Cell shape</keyword>
<accession>A0A2G6KGA7</accession>
<gene>
    <name evidence="12" type="ORF">CSA56_08940</name>
</gene>
<evidence type="ECO:0000259" key="11">
    <source>
        <dbReference type="Pfam" id="PF00768"/>
    </source>
</evidence>
<sequence>MMDVKLRNTAMNLDFQRILQTYLTLTLFMCVISFSFLAFAESKPLTHKSAILMDYETGQIFVEENSHDPLIPASLVKMMVLYLAMEQLEAGTIHLSDVVTASEWAAHMGGQQVHLAEGEQFTLQELLDAMVIASANDAAVAVAEYLAGDVQTCVTMMNARARALGMKHTTFYNVHGLPAGKGQTNDVTTAYDMALLGRALLQRYPKVLEWTATFSRPFRNGEMNLVNTNKYLLRKVSGVDGLKTGYHRRAGFNVCVTALQNDRRLIAVVMGAPSKLDRNKVAKKLLRQGFTEFGQIVNLE</sequence>
<comment type="caution">
    <text evidence="12">The sequence shown here is derived from an EMBL/GenBank/DDBJ whole genome shotgun (WGS) entry which is preliminary data.</text>
</comment>
<dbReference type="PANTHER" id="PTHR21581:SF6">
    <property type="entry name" value="TRAFFICKING PROTEIN PARTICLE COMPLEX SUBUNIT 12"/>
    <property type="match status" value="1"/>
</dbReference>
<proteinExistence type="inferred from homology"/>
<keyword evidence="3" id="KW-0378">Hydrolase</keyword>
<organism evidence="12 13">
    <name type="scientific">candidate division KSB3 bacterium</name>
    <dbReference type="NCBI Taxonomy" id="2044937"/>
    <lineage>
        <taxon>Bacteria</taxon>
        <taxon>candidate division KSB3</taxon>
    </lineage>
</organism>
<dbReference type="GO" id="GO:0009002">
    <property type="term" value="F:serine-type D-Ala-D-Ala carboxypeptidase activity"/>
    <property type="evidence" value="ECO:0007669"/>
    <property type="project" value="InterPro"/>
</dbReference>
<dbReference type="Gene3D" id="3.40.710.10">
    <property type="entry name" value="DD-peptidase/beta-lactamase superfamily"/>
    <property type="match status" value="1"/>
</dbReference>
<dbReference type="PANTHER" id="PTHR21581">
    <property type="entry name" value="D-ALANYL-D-ALANINE CARBOXYPEPTIDASE"/>
    <property type="match status" value="1"/>
</dbReference>
<evidence type="ECO:0000256" key="4">
    <source>
        <dbReference type="ARBA" id="ARBA00022960"/>
    </source>
</evidence>
<dbReference type="AlphaFoldDB" id="A0A2G6KGA7"/>
<dbReference type="GO" id="GO:0071555">
    <property type="term" value="P:cell wall organization"/>
    <property type="evidence" value="ECO:0007669"/>
    <property type="project" value="UniProtKB-KW"/>
</dbReference>
<evidence type="ECO:0000256" key="5">
    <source>
        <dbReference type="ARBA" id="ARBA00022984"/>
    </source>
</evidence>